<dbReference type="KEGG" id="vg:6369806"/>
<dbReference type="Proteomes" id="UP000001034">
    <property type="component" value="Segment"/>
</dbReference>
<dbReference type="RefSeq" id="YP_001950186.1">
    <property type="nucleotide sequence ID" value="NC_010811.2"/>
</dbReference>
<name>B2ZYF7_9CAUD</name>
<evidence type="ECO:0000313" key="1">
    <source>
        <dbReference type="EMBL" id="BAG41756.1"/>
    </source>
</evidence>
<sequence>MMNTALLLAILAICVLALVLLFHVHRRLHPRPDPLTEEVQSLRRRIAPYEAQFGVLDSVQLWKILQKADDAPAVSPPLVYPHDLTDDPDVSVDRFYALEEYHDLRLELEFLEEDLKLAEEFF</sequence>
<organism evidence="1 2">
    <name type="scientific">Ralstonia phage phiRSL1</name>
    <dbReference type="NCBI Taxonomy" id="1980924"/>
    <lineage>
        <taxon>Viruses</taxon>
        <taxon>Duplodnaviria</taxon>
        <taxon>Heunggongvirae</taxon>
        <taxon>Uroviricota</taxon>
        <taxon>Caudoviricetes</taxon>
        <taxon>Mieseafarmvirus</taxon>
        <taxon>Mieseafarmvirus RSL1</taxon>
    </lineage>
</organism>
<evidence type="ECO:0000313" key="2">
    <source>
        <dbReference type="Proteomes" id="UP000001034"/>
    </source>
</evidence>
<keyword evidence="2" id="KW-1185">Reference proteome</keyword>
<proteinExistence type="predicted"/>
<accession>B2ZYF7</accession>
<dbReference type="GeneID" id="6369806"/>
<protein>
    <submittedName>
        <fullName evidence="1">Uncharacterized protein</fullName>
    </submittedName>
</protein>
<reference evidence="1 2" key="1">
    <citation type="journal article" date="2010" name="Virology">
        <title>A jumbo phage infecting the phytopathogen Ralstonia solanacearum defines a new lineage of the Myoviridae family.</title>
        <authorList>
            <person name="Yamada T."/>
            <person name="Satoh S."/>
            <person name="Ishikawa H."/>
            <person name="Fujiwara A."/>
            <person name="Kawasaki T."/>
            <person name="Fujie M."/>
            <person name="Ogata H."/>
        </authorList>
    </citation>
    <scope>NUCLEOTIDE SEQUENCE [LARGE SCALE GENOMIC DNA]</scope>
</reference>
<dbReference type="EMBL" id="AB366653">
    <property type="protein sequence ID" value="BAG41756.1"/>
    <property type="molecule type" value="Genomic_DNA"/>
</dbReference>